<dbReference type="RefSeq" id="WP_097278458.1">
    <property type="nucleotide sequence ID" value="NZ_OCNJ01000003.1"/>
</dbReference>
<evidence type="ECO:0000313" key="3">
    <source>
        <dbReference type="Proteomes" id="UP000219621"/>
    </source>
</evidence>
<dbReference type="EMBL" id="OCNJ01000003">
    <property type="protein sequence ID" value="SOD93490.1"/>
    <property type="molecule type" value="Genomic_DNA"/>
</dbReference>
<reference evidence="3" key="1">
    <citation type="submission" date="2017-09" db="EMBL/GenBank/DDBJ databases">
        <authorList>
            <person name="Varghese N."/>
            <person name="Submissions S."/>
        </authorList>
    </citation>
    <scope>NUCLEOTIDE SEQUENCE [LARGE SCALE GENOMIC DNA]</scope>
    <source>
        <strain evidence="3">USBA 140</strain>
    </source>
</reference>
<sequence>MIPVLRPLAVLGAVAALAALTACQPADAPLSRDFGNAVRQNMAVHIINPDPAYPPGALPVSSGRRTGLAVERYQTGATLPLAPEATTEEK</sequence>
<protein>
    <submittedName>
        <fullName evidence="2">Uncharacterized protein</fullName>
    </submittedName>
</protein>
<dbReference type="OrthoDB" id="7409056at2"/>
<proteinExistence type="predicted"/>
<evidence type="ECO:0000256" key="1">
    <source>
        <dbReference type="SAM" id="SignalP"/>
    </source>
</evidence>
<feature type="chain" id="PRO_5012696355" evidence="1">
    <location>
        <begin position="29"/>
        <end position="90"/>
    </location>
</feature>
<feature type="signal peptide" evidence="1">
    <location>
        <begin position="1"/>
        <end position="28"/>
    </location>
</feature>
<keyword evidence="3" id="KW-1185">Reference proteome</keyword>
<evidence type="ECO:0000313" key="2">
    <source>
        <dbReference type="EMBL" id="SOD93490.1"/>
    </source>
</evidence>
<accession>A0A286GDA4</accession>
<keyword evidence="1" id="KW-0732">Signal</keyword>
<gene>
    <name evidence="2" type="ORF">SAMN05421508_10387</name>
</gene>
<dbReference type="Proteomes" id="UP000219621">
    <property type="component" value="Unassembled WGS sequence"/>
</dbReference>
<organism evidence="2 3">
    <name type="scientific">Caenispirillum bisanense</name>
    <dbReference type="NCBI Taxonomy" id="414052"/>
    <lineage>
        <taxon>Bacteria</taxon>
        <taxon>Pseudomonadati</taxon>
        <taxon>Pseudomonadota</taxon>
        <taxon>Alphaproteobacteria</taxon>
        <taxon>Rhodospirillales</taxon>
        <taxon>Novispirillaceae</taxon>
        <taxon>Caenispirillum</taxon>
    </lineage>
</organism>
<name>A0A286GDA4_9PROT</name>
<dbReference type="AlphaFoldDB" id="A0A286GDA4"/>
<dbReference type="PROSITE" id="PS51257">
    <property type="entry name" value="PROKAR_LIPOPROTEIN"/>
    <property type="match status" value="1"/>
</dbReference>